<dbReference type="EMBL" id="MBEW02000018">
    <property type="protein sequence ID" value="RDY20891.1"/>
    <property type="molecule type" value="Genomic_DNA"/>
</dbReference>
<dbReference type="AlphaFoldDB" id="A0A371IKA1"/>
<evidence type="ECO:0000313" key="4">
    <source>
        <dbReference type="Proteomes" id="UP000093352"/>
    </source>
</evidence>
<dbReference type="STRING" id="1871336.BBG48_04305"/>
<dbReference type="Gene3D" id="3.90.550.10">
    <property type="entry name" value="Spore Coat Polysaccharide Biosynthesis Protein SpsA, Chain A"/>
    <property type="match status" value="1"/>
</dbReference>
<proteinExistence type="predicted"/>
<dbReference type="PROSITE" id="PS50005">
    <property type="entry name" value="TPR"/>
    <property type="match status" value="1"/>
</dbReference>
<dbReference type="Gene3D" id="1.25.40.10">
    <property type="entry name" value="Tetratricopeptide repeat domain"/>
    <property type="match status" value="1"/>
</dbReference>
<dbReference type="PANTHER" id="PTHR43630">
    <property type="entry name" value="POLY-BETA-1,6-N-ACETYL-D-GLUCOSAMINE SYNTHASE"/>
    <property type="match status" value="1"/>
</dbReference>
<keyword evidence="1" id="KW-0802">TPR repeat</keyword>
<dbReference type="PANTHER" id="PTHR43630:SF2">
    <property type="entry name" value="GLYCOSYLTRANSFERASE"/>
    <property type="match status" value="1"/>
</dbReference>
<organism evidence="3 4">
    <name type="scientific">Criibacterium bergeronii</name>
    <dbReference type="NCBI Taxonomy" id="1871336"/>
    <lineage>
        <taxon>Bacteria</taxon>
        <taxon>Bacillati</taxon>
        <taxon>Bacillota</taxon>
        <taxon>Clostridia</taxon>
        <taxon>Peptostreptococcales</taxon>
        <taxon>Filifactoraceae</taxon>
        <taxon>Criibacterium</taxon>
    </lineage>
</organism>
<sequence>MISICIITKNEAGRIGNCLERLVPLGYEIVVTDTGSTDDTKNIAMKYTYKVFDFEWINDFSAARNFCASKASNKFIMALDSDEYLTRFDKKWVEDTLKKHPNYIGQIKINNKVGTTDVNDSIEINSLYIPRVYNKQIHHFEGYAHEQIKFRVATSFDSPIKDFPIEVDHVGYLQTVEQKKEKMQRNIALLEKQLVSGFEKEYTMFQIGKTYAYGQDFIRAYGFLKATLDYDLDPKEEWVLELMLTYMITLVELNQYDEALQIAGVYDAFSYSADFVFLMGNIYEQTKHFNEAIVEYKKATTYDSCRVDGRNSYLAYFQLGGVYYQMGDIENAKKYYKKALPYEAARKNLEELAKLDKFDKN</sequence>
<reference evidence="3 4" key="1">
    <citation type="journal article" date="2016" name="Genome Announc.">
        <title>Draft Genome Sequence of Criibacterium bergeronii gen. nov., sp. nov., Strain CCRI-22567T, Isolated from a Vaginal Sample from a Woman with Bacterial Vaginosis.</title>
        <authorList>
            <person name="Maheux A.F."/>
            <person name="Berube E."/>
            <person name="Boudreau D.K."/>
            <person name="Raymond F."/>
            <person name="Corbeil J."/>
            <person name="Roy P.H."/>
            <person name="Boissinot M."/>
            <person name="Omar R.F."/>
        </authorList>
    </citation>
    <scope>NUCLEOTIDE SEQUENCE [LARGE SCALE GENOMIC DNA]</scope>
    <source>
        <strain evidence="3 4">CCRI-22567</strain>
    </source>
</reference>
<protein>
    <submittedName>
        <fullName evidence="3">Glycosyltransferase</fullName>
    </submittedName>
</protein>
<dbReference type="SMART" id="SM00028">
    <property type="entry name" value="TPR"/>
    <property type="match status" value="2"/>
</dbReference>
<accession>A0A371IKA1</accession>
<feature type="repeat" description="TPR" evidence="1">
    <location>
        <begin position="313"/>
        <end position="346"/>
    </location>
</feature>
<evidence type="ECO:0000256" key="1">
    <source>
        <dbReference type="PROSITE-ProRule" id="PRU00339"/>
    </source>
</evidence>
<dbReference type="Pfam" id="PF00535">
    <property type="entry name" value="Glycos_transf_2"/>
    <property type="match status" value="1"/>
</dbReference>
<dbReference type="InterPro" id="IPR029044">
    <property type="entry name" value="Nucleotide-diphossugar_trans"/>
</dbReference>
<dbReference type="RefSeq" id="WP_068913843.1">
    <property type="nucleotide sequence ID" value="NZ_MBEW02000018.1"/>
</dbReference>
<dbReference type="InterPro" id="IPR011990">
    <property type="entry name" value="TPR-like_helical_dom_sf"/>
</dbReference>
<dbReference type="Pfam" id="PF13181">
    <property type="entry name" value="TPR_8"/>
    <property type="match status" value="2"/>
</dbReference>
<dbReference type="SUPFAM" id="SSF53448">
    <property type="entry name" value="Nucleotide-diphospho-sugar transferases"/>
    <property type="match status" value="1"/>
</dbReference>
<evidence type="ECO:0000313" key="3">
    <source>
        <dbReference type="EMBL" id="RDY20891.1"/>
    </source>
</evidence>
<evidence type="ECO:0000259" key="2">
    <source>
        <dbReference type="Pfam" id="PF00535"/>
    </source>
</evidence>
<gene>
    <name evidence="3" type="ORF">BBG48_007855</name>
</gene>
<keyword evidence="4" id="KW-1185">Reference proteome</keyword>
<dbReference type="CDD" id="cd02511">
    <property type="entry name" value="Beta4Glucosyltransferase"/>
    <property type="match status" value="1"/>
</dbReference>
<dbReference type="Proteomes" id="UP000093352">
    <property type="component" value="Unassembled WGS sequence"/>
</dbReference>
<dbReference type="GO" id="GO:0016740">
    <property type="term" value="F:transferase activity"/>
    <property type="evidence" value="ECO:0007669"/>
    <property type="project" value="UniProtKB-KW"/>
</dbReference>
<dbReference type="InterPro" id="IPR001173">
    <property type="entry name" value="Glyco_trans_2-like"/>
</dbReference>
<dbReference type="InterPro" id="IPR019734">
    <property type="entry name" value="TPR_rpt"/>
</dbReference>
<dbReference type="SUPFAM" id="SSF48452">
    <property type="entry name" value="TPR-like"/>
    <property type="match status" value="1"/>
</dbReference>
<feature type="domain" description="Glycosyltransferase 2-like" evidence="2">
    <location>
        <begin position="3"/>
        <end position="132"/>
    </location>
</feature>
<comment type="caution">
    <text evidence="3">The sequence shown here is derived from an EMBL/GenBank/DDBJ whole genome shotgun (WGS) entry which is preliminary data.</text>
</comment>
<name>A0A371IKA1_9FIRM</name>
<dbReference type="PROSITE" id="PS50293">
    <property type="entry name" value="TPR_REGION"/>
    <property type="match status" value="1"/>
</dbReference>